<dbReference type="GO" id="GO:0016763">
    <property type="term" value="F:pentosyltransferase activity"/>
    <property type="evidence" value="ECO:0007669"/>
    <property type="project" value="TreeGrafter"/>
</dbReference>
<dbReference type="GO" id="GO:0010041">
    <property type="term" value="P:response to iron(III) ion"/>
    <property type="evidence" value="ECO:0007669"/>
    <property type="project" value="TreeGrafter"/>
</dbReference>
<dbReference type="GO" id="GO:0005886">
    <property type="term" value="C:plasma membrane"/>
    <property type="evidence" value="ECO:0007669"/>
    <property type="project" value="UniProtKB-SubCell"/>
</dbReference>
<evidence type="ECO:0000313" key="11">
    <source>
        <dbReference type="Proteomes" id="UP000249375"/>
    </source>
</evidence>
<keyword evidence="2" id="KW-1003">Cell membrane</keyword>
<dbReference type="EMBL" id="CP033459">
    <property type="protein sequence ID" value="QFQ12494.1"/>
    <property type="molecule type" value="Genomic_DNA"/>
</dbReference>
<keyword evidence="3" id="KW-0328">Glycosyltransferase</keyword>
<dbReference type="PANTHER" id="PTHR33908:SF3">
    <property type="entry name" value="UNDECAPRENYL PHOSPHATE-ALPHA-4-AMINO-4-DEOXY-L-ARABINOSE ARABINOSYL TRANSFERASE"/>
    <property type="match status" value="1"/>
</dbReference>
<feature type="transmembrane region" description="Helical" evidence="8">
    <location>
        <begin position="199"/>
        <end position="218"/>
    </location>
</feature>
<keyword evidence="11" id="KW-1185">Reference proteome</keyword>
<keyword evidence="4 10" id="KW-0808">Transferase</keyword>
<dbReference type="KEGG" id="alq:C7Y71_005410"/>
<evidence type="ECO:0000313" key="10">
    <source>
        <dbReference type="EMBL" id="QFQ12494.1"/>
    </source>
</evidence>
<dbReference type="Pfam" id="PF13231">
    <property type="entry name" value="PMT_2"/>
    <property type="match status" value="1"/>
</dbReference>
<feature type="transmembrane region" description="Helical" evidence="8">
    <location>
        <begin position="307"/>
        <end position="326"/>
    </location>
</feature>
<evidence type="ECO:0000256" key="7">
    <source>
        <dbReference type="ARBA" id="ARBA00023136"/>
    </source>
</evidence>
<evidence type="ECO:0000259" key="9">
    <source>
        <dbReference type="Pfam" id="PF13231"/>
    </source>
</evidence>
<keyword evidence="7 8" id="KW-0472">Membrane</keyword>
<feature type="domain" description="Glycosyltransferase RgtA/B/C/D-like" evidence="9">
    <location>
        <begin position="44"/>
        <end position="215"/>
    </location>
</feature>
<protein>
    <submittedName>
        <fullName evidence="10">Phospholipid carrier-dependent glycosyltransferase</fullName>
    </submittedName>
</protein>
<evidence type="ECO:0000256" key="6">
    <source>
        <dbReference type="ARBA" id="ARBA00022989"/>
    </source>
</evidence>
<evidence type="ECO:0000256" key="1">
    <source>
        <dbReference type="ARBA" id="ARBA00004651"/>
    </source>
</evidence>
<evidence type="ECO:0000256" key="2">
    <source>
        <dbReference type="ARBA" id="ARBA00022475"/>
    </source>
</evidence>
<feature type="transmembrane region" description="Helical" evidence="8">
    <location>
        <begin position="283"/>
        <end position="301"/>
    </location>
</feature>
<dbReference type="InterPro" id="IPR038731">
    <property type="entry name" value="RgtA/B/C-like"/>
</dbReference>
<evidence type="ECO:0000256" key="4">
    <source>
        <dbReference type="ARBA" id="ARBA00022679"/>
    </source>
</evidence>
<dbReference type="AlphaFoldDB" id="A0A5P8E6D4"/>
<evidence type="ECO:0000256" key="5">
    <source>
        <dbReference type="ARBA" id="ARBA00022692"/>
    </source>
</evidence>
<dbReference type="InterPro" id="IPR050297">
    <property type="entry name" value="LipidA_mod_glycosyltrf_83"/>
</dbReference>
<feature type="transmembrane region" description="Helical" evidence="8">
    <location>
        <begin position="68"/>
        <end position="85"/>
    </location>
</feature>
<evidence type="ECO:0000256" key="8">
    <source>
        <dbReference type="SAM" id="Phobius"/>
    </source>
</evidence>
<keyword evidence="5 8" id="KW-0812">Transmembrane</keyword>
<reference evidence="10 11" key="1">
    <citation type="submission" date="2018-11" db="EMBL/GenBank/DDBJ databases">
        <authorList>
            <person name="Na S.W."/>
            <person name="Baik M."/>
        </authorList>
    </citation>
    <scope>NUCLEOTIDE SEQUENCE [LARGE SCALE GENOMIC DNA]</scope>
    <source>
        <strain evidence="10 11">E39</strain>
    </source>
</reference>
<proteinExistence type="predicted"/>
<comment type="subcellular location">
    <subcellularLocation>
        <location evidence="1">Cell membrane</location>
        <topology evidence="1">Multi-pass membrane protein</topology>
    </subcellularLocation>
</comment>
<organism evidence="10 11">
    <name type="scientific">Pseudoprevotella muciniphila</name>
    <dbReference type="NCBI Taxonomy" id="2133944"/>
    <lineage>
        <taxon>Bacteria</taxon>
        <taxon>Pseudomonadati</taxon>
        <taxon>Bacteroidota</taxon>
        <taxon>Bacteroidia</taxon>
        <taxon>Bacteroidales</taxon>
        <taxon>Prevotellaceae</taxon>
        <taxon>Pseudoprevotella</taxon>
    </lineage>
</organism>
<sequence length="483" mass="55570">MFFANITALQPDIMECRNLVTAHEMATDGNWLVPTMNGELRLEKPPLPTWIAAATETVFGENLAAQRTIPALAATLLVVFFFLFARRLTKSNTYAFIASLLLLSCYNLIMLGRTATWDIYCHSFMMGAIYFLHRAFVPCKKDDDISSEEDVSHWADLLAAGGLMGLSFLSKGPIAFYALLLPYLICLFCYFRPHTKGKWLPITVAIAICVVMSSWWYIYLHLLHPEVTQQVVEKETGAWTGHNVRPIWYYWRFFTEVGAATPLMLLALVIPYWKKRIRLKREYLFAITWVLVTLLLLSLFPEKKYRYLLPILPSCCLAMSFLVLHWKERGIKWVYRAVVIVAGLWAVVCIAALPAIAKMFGGENYRSISETRSMKQLDNIPFYCDKKNGLRIEFVYSSGRKIKEISFNDTTNIQAMLPCAVLTRERIGEELPADYWQYADTTYLGQFDENHHNKKDKHYTKNLIYHLTLLTNKHTGQEASTQQ</sequence>
<feature type="transmembrane region" description="Helical" evidence="8">
    <location>
        <begin position="333"/>
        <end position="357"/>
    </location>
</feature>
<dbReference type="PANTHER" id="PTHR33908">
    <property type="entry name" value="MANNOSYLTRANSFERASE YKCB-RELATED"/>
    <property type="match status" value="1"/>
</dbReference>
<evidence type="ECO:0000256" key="3">
    <source>
        <dbReference type="ARBA" id="ARBA00022676"/>
    </source>
</evidence>
<dbReference type="Proteomes" id="UP000249375">
    <property type="component" value="Chromosome"/>
</dbReference>
<accession>A0A5P8E6D4</accession>
<feature type="transmembrane region" description="Helical" evidence="8">
    <location>
        <begin position="249"/>
        <end position="271"/>
    </location>
</feature>
<gene>
    <name evidence="10" type="ORF">C7Y71_005410</name>
</gene>
<feature type="transmembrane region" description="Helical" evidence="8">
    <location>
        <begin position="92"/>
        <end position="111"/>
    </location>
</feature>
<dbReference type="GO" id="GO:0009103">
    <property type="term" value="P:lipopolysaccharide biosynthetic process"/>
    <property type="evidence" value="ECO:0007669"/>
    <property type="project" value="UniProtKB-ARBA"/>
</dbReference>
<name>A0A5P8E6D4_9BACT</name>
<feature type="transmembrane region" description="Helical" evidence="8">
    <location>
        <begin position="174"/>
        <end position="192"/>
    </location>
</feature>
<keyword evidence="6 8" id="KW-1133">Transmembrane helix</keyword>